<keyword evidence="2" id="KW-1003">Cell membrane</keyword>
<keyword evidence="8" id="KW-1185">Reference proteome</keyword>
<feature type="transmembrane region" description="Helical" evidence="6">
    <location>
        <begin position="208"/>
        <end position="229"/>
    </location>
</feature>
<evidence type="ECO:0000256" key="2">
    <source>
        <dbReference type="ARBA" id="ARBA00022475"/>
    </source>
</evidence>
<dbReference type="GO" id="GO:0005886">
    <property type="term" value="C:plasma membrane"/>
    <property type="evidence" value="ECO:0007669"/>
    <property type="project" value="UniProtKB-SubCell"/>
</dbReference>
<dbReference type="Proteomes" id="UP000199315">
    <property type="component" value="Unassembled WGS sequence"/>
</dbReference>
<reference evidence="7 8" key="1">
    <citation type="submission" date="2016-09" db="EMBL/GenBank/DDBJ databases">
        <authorList>
            <person name="Capua I."/>
            <person name="De Benedictis P."/>
            <person name="Joannis T."/>
            <person name="Lombin L.H."/>
            <person name="Cattoli G."/>
        </authorList>
    </citation>
    <scope>NUCLEOTIDE SEQUENCE [LARGE SCALE GENOMIC DNA]</scope>
    <source>
        <strain evidence="7 8">GluBS11</strain>
    </source>
</reference>
<name>A0A1D3TYD1_9FIRM</name>
<feature type="transmembrane region" description="Helical" evidence="6">
    <location>
        <begin position="149"/>
        <end position="175"/>
    </location>
</feature>
<dbReference type="Pfam" id="PF02653">
    <property type="entry name" value="BPD_transp_2"/>
    <property type="match status" value="1"/>
</dbReference>
<dbReference type="PANTHER" id="PTHR32196">
    <property type="entry name" value="ABC TRANSPORTER PERMEASE PROTEIN YPHD-RELATED-RELATED"/>
    <property type="match status" value="1"/>
</dbReference>
<protein>
    <submittedName>
        <fullName evidence="7">Ribose transport system permease protein</fullName>
    </submittedName>
</protein>
<feature type="transmembrane region" description="Helical" evidence="6">
    <location>
        <begin position="93"/>
        <end position="112"/>
    </location>
</feature>
<dbReference type="AlphaFoldDB" id="A0A1D3TYD1"/>
<evidence type="ECO:0000256" key="6">
    <source>
        <dbReference type="SAM" id="Phobius"/>
    </source>
</evidence>
<evidence type="ECO:0000256" key="1">
    <source>
        <dbReference type="ARBA" id="ARBA00004651"/>
    </source>
</evidence>
<dbReference type="InterPro" id="IPR001851">
    <property type="entry name" value="ABC_transp_permease"/>
</dbReference>
<evidence type="ECO:0000256" key="5">
    <source>
        <dbReference type="ARBA" id="ARBA00023136"/>
    </source>
</evidence>
<keyword evidence="5 6" id="KW-0472">Membrane</keyword>
<evidence type="ECO:0000313" key="7">
    <source>
        <dbReference type="EMBL" id="SCP99473.1"/>
    </source>
</evidence>
<dbReference type="EMBL" id="FMKA01000042">
    <property type="protein sequence ID" value="SCP99473.1"/>
    <property type="molecule type" value="Genomic_DNA"/>
</dbReference>
<feature type="transmembrane region" description="Helical" evidence="6">
    <location>
        <begin position="41"/>
        <end position="61"/>
    </location>
</feature>
<feature type="transmembrane region" description="Helical" evidence="6">
    <location>
        <begin position="290"/>
        <end position="308"/>
    </location>
</feature>
<feature type="transmembrane region" description="Helical" evidence="6">
    <location>
        <begin position="119"/>
        <end position="137"/>
    </location>
</feature>
<proteinExistence type="predicted"/>
<feature type="transmembrane region" description="Helical" evidence="6">
    <location>
        <begin position="68"/>
        <end position="87"/>
    </location>
</feature>
<evidence type="ECO:0000256" key="3">
    <source>
        <dbReference type="ARBA" id="ARBA00022692"/>
    </source>
</evidence>
<dbReference type="OrthoDB" id="9784538at2"/>
<keyword evidence="4 6" id="KW-1133">Transmembrane helix</keyword>
<organism evidence="7 8">
    <name type="scientific">Anaerobium acetethylicum</name>
    <dbReference type="NCBI Taxonomy" id="1619234"/>
    <lineage>
        <taxon>Bacteria</taxon>
        <taxon>Bacillati</taxon>
        <taxon>Bacillota</taxon>
        <taxon>Clostridia</taxon>
        <taxon>Lachnospirales</taxon>
        <taxon>Lachnospiraceae</taxon>
        <taxon>Anaerobium</taxon>
    </lineage>
</organism>
<dbReference type="GO" id="GO:0022857">
    <property type="term" value="F:transmembrane transporter activity"/>
    <property type="evidence" value="ECO:0007669"/>
    <property type="project" value="InterPro"/>
</dbReference>
<feature type="transmembrane region" description="Helical" evidence="6">
    <location>
        <begin position="12"/>
        <end position="29"/>
    </location>
</feature>
<dbReference type="CDD" id="cd06579">
    <property type="entry name" value="TM_PBP1_transp_AraH_like"/>
    <property type="match status" value="1"/>
</dbReference>
<sequence length="327" mass="33459">MIKGKKVVSQSFFPSLLLLVIFFAIMGVMNHGLTLSFVKSLILTNTPALCLAIGVTVTILVGGTDISLGSIVSLVNVVIITLAGLGYSITISALIGLLVAVICGVFNGIVIGIMRVNPLLTTFATSTIYAGIALWILPNPGGSIDYAFAKWYMGGLFGFIMTPVMLLILLVFIWAGAIRTPFGLKAYALGCNEKKAYASGINVNGIRVLVHTFAGLTAGVAGICLTATICSGSPTVGATMSLNSIAAAVIGGVSLNGGKGGIFGAILGAGFLSILSSIVVAANFSSYSQSFIKGLILLIGVIASILAGDKVLKDKIKGIFCKGGAKS</sequence>
<comment type="subcellular location">
    <subcellularLocation>
        <location evidence="1">Cell membrane</location>
        <topology evidence="1">Multi-pass membrane protein</topology>
    </subcellularLocation>
</comment>
<dbReference type="STRING" id="1619234.SAMN05421730_104218"/>
<accession>A0A1D3TYD1</accession>
<evidence type="ECO:0000256" key="4">
    <source>
        <dbReference type="ARBA" id="ARBA00022989"/>
    </source>
</evidence>
<gene>
    <name evidence="7" type="ORF">SAMN05421730_104218</name>
</gene>
<feature type="transmembrane region" description="Helical" evidence="6">
    <location>
        <begin position="262"/>
        <end position="284"/>
    </location>
</feature>
<keyword evidence="3 6" id="KW-0812">Transmembrane</keyword>
<dbReference type="RefSeq" id="WP_091236816.1">
    <property type="nucleotide sequence ID" value="NZ_FMKA01000042.1"/>
</dbReference>
<evidence type="ECO:0000313" key="8">
    <source>
        <dbReference type="Proteomes" id="UP000199315"/>
    </source>
</evidence>